<dbReference type="EMBL" id="JAHMHQ010000002">
    <property type="protein sequence ID" value="KAK1654502.1"/>
    <property type="molecule type" value="Genomic_DNA"/>
</dbReference>
<dbReference type="AlphaFoldDB" id="A0AAJ0A3T2"/>
<keyword evidence="2" id="KW-1185">Reference proteome</keyword>
<organism evidence="1 2">
    <name type="scientific">Colletotrichum phormii</name>
    <dbReference type="NCBI Taxonomy" id="359342"/>
    <lineage>
        <taxon>Eukaryota</taxon>
        <taxon>Fungi</taxon>
        <taxon>Dikarya</taxon>
        <taxon>Ascomycota</taxon>
        <taxon>Pezizomycotina</taxon>
        <taxon>Sordariomycetes</taxon>
        <taxon>Hypocreomycetidae</taxon>
        <taxon>Glomerellales</taxon>
        <taxon>Glomerellaceae</taxon>
        <taxon>Colletotrichum</taxon>
        <taxon>Colletotrichum acutatum species complex</taxon>
    </lineage>
</organism>
<reference evidence="1" key="1">
    <citation type="submission" date="2021-06" db="EMBL/GenBank/DDBJ databases">
        <title>Comparative genomics, transcriptomics and evolutionary studies reveal genomic signatures of adaptation to plant cell wall in hemibiotrophic fungi.</title>
        <authorList>
            <consortium name="DOE Joint Genome Institute"/>
            <person name="Baroncelli R."/>
            <person name="Diaz J.F."/>
            <person name="Benocci T."/>
            <person name="Peng M."/>
            <person name="Battaglia E."/>
            <person name="Haridas S."/>
            <person name="Andreopoulos W."/>
            <person name="Labutti K."/>
            <person name="Pangilinan J."/>
            <person name="Floch G.L."/>
            <person name="Makela M.R."/>
            <person name="Henrissat B."/>
            <person name="Grigoriev I.V."/>
            <person name="Crouch J.A."/>
            <person name="De Vries R.P."/>
            <person name="Sukno S.A."/>
            <person name="Thon M.R."/>
        </authorList>
    </citation>
    <scope>NUCLEOTIDE SEQUENCE</scope>
    <source>
        <strain evidence="1">CBS 102054</strain>
    </source>
</reference>
<protein>
    <submittedName>
        <fullName evidence="1">Uncharacterized protein</fullName>
    </submittedName>
</protein>
<proteinExistence type="predicted"/>
<evidence type="ECO:0000313" key="2">
    <source>
        <dbReference type="Proteomes" id="UP001243989"/>
    </source>
</evidence>
<dbReference type="RefSeq" id="XP_060450546.1">
    <property type="nucleotide sequence ID" value="XM_060596374.1"/>
</dbReference>
<gene>
    <name evidence="1" type="ORF">BDP81DRAFT_84296</name>
</gene>
<accession>A0AAJ0A3T2</accession>
<name>A0AAJ0A3T2_9PEZI</name>
<dbReference type="GeneID" id="85481236"/>
<dbReference type="Proteomes" id="UP001243989">
    <property type="component" value="Unassembled WGS sequence"/>
</dbReference>
<comment type="caution">
    <text evidence="1">The sequence shown here is derived from an EMBL/GenBank/DDBJ whole genome shotgun (WGS) entry which is preliminary data.</text>
</comment>
<evidence type="ECO:0000313" key="1">
    <source>
        <dbReference type="EMBL" id="KAK1654502.1"/>
    </source>
</evidence>
<sequence>MLMPLRSNQPTNHSFPPPPISSFPRFHFPRFHFPISSRFRADFGNKETTDTQAASLMFGKSRNSPLGPGEKEGACCLLGGAWGSNWGAGHRKLGEKSGARPLVPLHWFRVLHFRHISLSHWVISVDDHCLVTGGPNDPPPGTKCCLAHACHANWTNSSPL</sequence>